<keyword evidence="3 6" id="KW-0812">Transmembrane</keyword>
<sequence>MTLSDENPDLYLKSAGHGCYSPSTIVKNNNKVVLMSANREQFSSRLGFILAAAGSAVGIGNLVGFPVSAAKNGGGAFLIVYALFVIFICLPVMIAEMALGRKAQKDPYGAYHSLTGGDKKWSFAGALAVLTPFMIAVFYMVITVWIFGYLVQTVMGNLDQLANPNNFGIFINEYSVFGYMAGVAILVNLILVGGVKEGIEKAAKLMMPALFVLLIGLVAYVLTLDNAMAGVRYYIVPDFSKMDASVLNGALSQAFFSLSLGMGILITYASYISKKEDIVGSSKMVAVTDSLVAFIAGLMVLPAIFSFNPDVKLDELSDSSVSMIFVYLPQLFLTMQADIGYTGASIVAGIFFLLVFFAAITSLVSIVEVPTASLMEAKGYSRKKSLTVLAVSTGVLTVMCTMSFGMVEWLTKFTQYGGVDKSFFDIVSDVFYDTILPFNGLLLCLFVTYRWRKANLSDELSQGCESYKGSFMEKYVNFSLSTFIPVILLVIFVNTVATKYFAVSLFGF</sequence>
<dbReference type="InterPro" id="IPR037272">
    <property type="entry name" value="SNS_sf"/>
</dbReference>
<feature type="transmembrane region" description="Helical" evidence="6">
    <location>
        <begin position="46"/>
        <end position="69"/>
    </location>
</feature>
<feature type="transmembrane region" description="Helical" evidence="6">
    <location>
        <begin position="75"/>
        <end position="100"/>
    </location>
</feature>
<dbReference type="InterPro" id="IPR047218">
    <property type="entry name" value="YocR/YhdH-like"/>
</dbReference>
<feature type="transmembrane region" description="Helical" evidence="6">
    <location>
        <begin position="167"/>
        <end position="193"/>
    </location>
</feature>
<feature type="transmembrane region" description="Helical" evidence="6">
    <location>
        <begin position="388"/>
        <end position="410"/>
    </location>
</feature>
<dbReference type="EMBL" id="AUXZ01000077">
    <property type="protein sequence ID" value="KZN50118.1"/>
    <property type="molecule type" value="Genomic_DNA"/>
</dbReference>
<reference evidence="7 8" key="1">
    <citation type="submission" date="2013-07" db="EMBL/GenBank/DDBJ databases">
        <title>Comparative Genomic and Metabolomic Analysis of Twelve Strains of Pseudoalteromonas luteoviolacea.</title>
        <authorList>
            <person name="Vynne N.G."/>
            <person name="Mansson M."/>
            <person name="Gram L."/>
        </authorList>
    </citation>
    <scope>NUCLEOTIDE SEQUENCE [LARGE SCALE GENOMIC DNA]</scope>
    <source>
        <strain evidence="7 8">H33</strain>
    </source>
</reference>
<dbReference type="PROSITE" id="PS50267">
    <property type="entry name" value="NA_NEUROTRAN_SYMP_3"/>
    <property type="match status" value="1"/>
</dbReference>
<accession>A0A167E6H5</accession>
<dbReference type="AlphaFoldDB" id="A0A167E6H5"/>
<gene>
    <name evidence="7" type="ORF">N476_17375</name>
</gene>
<comment type="caution">
    <text evidence="7">The sequence shown here is derived from an EMBL/GenBank/DDBJ whole genome shotgun (WGS) entry which is preliminary data.</text>
</comment>
<evidence type="ECO:0000256" key="3">
    <source>
        <dbReference type="ARBA" id="ARBA00022692"/>
    </source>
</evidence>
<proteinExistence type="predicted"/>
<evidence type="ECO:0000256" key="6">
    <source>
        <dbReference type="SAM" id="Phobius"/>
    </source>
</evidence>
<dbReference type="Proteomes" id="UP000076503">
    <property type="component" value="Unassembled WGS sequence"/>
</dbReference>
<dbReference type="PRINTS" id="PR00176">
    <property type="entry name" value="NANEUSMPORT"/>
</dbReference>
<dbReference type="PATRIC" id="fig|1365251.3.peg.2774"/>
<dbReference type="PANTHER" id="PTHR42948:SF1">
    <property type="entry name" value="TRANSPORTER"/>
    <property type="match status" value="1"/>
</dbReference>
<protein>
    <submittedName>
        <fullName evidence="7">Sodium-dependent transporter</fullName>
    </submittedName>
</protein>
<dbReference type="Pfam" id="PF00209">
    <property type="entry name" value="SNF"/>
    <property type="match status" value="2"/>
</dbReference>
<dbReference type="GO" id="GO:0016020">
    <property type="term" value="C:membrane"/>
    <property type="evidence" value="ECO:0007669"/>
    <property type="project" value="UniProtKB-SubCell"/>
</dbReference>
<feature type="transmembrane region" description="Helical" evidence="6">
    <location>
        <begin position="430"/>
        <end position="449"/>
    </location>
</feature>
<keyword evidence="2" id="KW-0813">Transport</keyword>
<evidence type="ECO:0000313" key="7">
    <source>
        <dbReference type="EMBL" id="KZN50118.1"/>
    </source>
</evidence>
<evidence type="ECO:0000256" key="1">
    <source>
        <dbReference type="ARBA" id="ARBA00004141"/>
    </source>
</evidence>
<name>A0A167E6H5_9GAMM</name>
<feature type="transmembrane region" description="Helical" evidence="6">
    <location>
        <begin position="250"/>
        <end position="272"/>
    </location>
</feature>
<dbReference type="InterPro" id="IPR000175">
    <property type="entry name" value="Na/ntran_symport"/>
</dbReference>
<dbReference type="SUPFAM" id="SSF161070">
    <property type="entry name" value="SNF-like"/>
    <property type="match status" value="1"/>
</dbReference>
<feature type="transmembrane region" description="Helical" evidence="6">
    <location>
        <begin position="339"/>
        <end position="367"/>
    </location>
</feature>
<feature type="transmembrane region" description="Helical" evidence="6">
    <location>
        <begin position="284"/>
        <end position="305"/>
    </location>
</feature>
<keyword evidence="4 6" id="KW-1133">Transmembrane helix</keyword>
<feature type="transmembrane region" description="Helical" evidence="6">
    <location>
        <begin position="475"/>
        <end position="497"/>
    </location>
</feature>
<evidence type="ECO:0000256" key="4">
    <source>
        <dbReference type="ARBA" id="ARBA00022989"/>
    </source>
</evidence>
<evidence type="ECO:0000256" key="5">
    <source>
        <dbReference type="ARBA" id="ARBA00023136"/>
    </source>
</evidence>
<feature type="transmembrane region" description="Helical" evidence="6">
    <location>
        <begin position="205"/>
        <end position="223"/>
    </location>
</feature>
<evidence type="ECO:0000256" key="2">
    <source>
        <dbReference type="ARBA" id="ARBA00022448"/>
    </source>
</evidence>
<feature type="transmembrane region" description="Helical" evidence="6">
    <location>
        <begin position="121"/>
        <end position="147"/>
    </location>
</feature>
<organism evidence="7 8">
    <name type="scientific">Pseudoalteromonas luteoviolacea H33</name>
    <dbReference type="NCBI Taxonomy" id="1365251"/>
    <lineage>
        <taxon>Bacteria</taxon>
        <taxon>Pseudomonadati</taxon>
        <taxon>Pseudomonadota</taxon>
        <taxon>Gammaproteobacteria</taxon>
        <taxon>Alteromonadales</taxon>
        <taxon>Pseudoalteromonadaceae</taxon>
        <taxon>Pseudoalteromonas</taxon>
    </lineage>
</organism>
<dbReference type="CDD" id="cd10336">
    <property type="entry name" value="SLC6sbd_Tyt1-Like"/>
    <property type="match status" value="1"/>
</dbReference>
<dbReference type="PANTHER" id="PTHR42948">
    <property type="entry name" value="TRANSPORTER"/>
    <property type="match status" value="1"/>
</dbReference>
<evidence type="ECO:0000313" key="8">
    <source>
        <dbReference type="Proteomes" id="UP000076503"/>
    </source>
</evidence>
<dbReference type="NCBIfam" id="NF037979">
    <property type="entry name" value="Na_transp"/>
    <property type="match status" value="1"/>
</dbReference>
<keyword evidence="5 6" id="KW-0472">Membrane</keyword>
<comment type="subcellular location">
    <subcellularLocation>
        <location evidence="1">Membrane</location>
        <topology evidence="1">Multi-pass membrane protein</topology>
    </subcellularLocation>
</comment>